<protein>
    <submittedName>
        <fullName evidence="1">Uncharacterized protein</fullName>
    </submittedName>
</protein>
<sequence length="380" mass="42041">MVATPSSAPRSFLLLTKTAEEAMDELRNLPRELEKLSDAAAAKAELLSMLATQCKNVLSSAPLRNANHDDLIQCLNPCLYACQKQREADPAAVSGWLQIQQRLVAFVQRSIPPASAVSVSDGDHAPHDTAVDLDSSLDLGLQQQGGSIPDSACEGIAPSCNRLRDEVQDDIAAHEATEPQSPPSEADSLEKKRVCLRETYEQRRVEREQAKELYRYMEPPDGESYESLDERLENELRVIRRELKGAEAAIRARDVALIGEHKSDNKQNITEDNIATQPNHIRYTPLAGSESAESTPSSAQTFFGDEAKAEWIQALDSAMQQFTPPLIVPAPCDHFYWTFPLGGPDPPPYDPPPRSRTFPITFCTPCFTRISAIRKPTLSY</sequence>
<gene>
    <name evidence="1" type="ORF">LTR97_011058</name>
</gene>
<name>A0AAN7ZL53_9PEZI</name>
<evidence type="ECO:0000313" key="2">
    <source>
        <dbReference type="Proteomes" id="UP001310594"/>
    </source>
</evidence>
<dbReference type="Proteomes" id="UP001310594">
    <property type="component" value="Unassembled WGS sequence"/>
</dbReference>
<dbReference type="AlphaFoldDB" id="A0AAN7ZL53"/>
<evidence type="ECO:0000313" key="1">
    <source>
        <dbReference type="EMBL" id="KAK5691887.1"/>
    </source>
</evidence>
<dbReference type="EMBL" id="JAVRQU010000020">
    <property type="protein sequence ID" value="KAK5691887.1"/>
    <property type="molecule type" value="Genomic_DNA"/>
</dbReference>
<accession>A0AAN7ZL53</accession>
<comment type="caution">
    <text evidence="1">The sequence shown here is derived from an EMBL/GenBank/DDBJ whole genome shotgun (WGS) entry which is preliminary data.</text>
</comment>
<proteinExistence type="predicted"/>
<organism evidence="1 2">
    <name type="scientific">Elasticomyces elasticus</name>
    <dbReference type="NCBI Taxonomy" id="574655"/>
    <lineage>
        <taxon>Eukaryota</taxon>
        <taxon>Fungi</taxon>
        <taxon>Dikarya</taxon>
        <taxon>Ascomycota</taxon>
        <taxon>Pezizomycotina</taxon>
        <taxon>Dothideomycetes</taxon>
        <taxon>Dothideomycetidae</taxon>
        <taxon>Mycosphaerellales</taxon>
        <taxon>Teratosphaeriaceae</taxon>
        <taxon>Elasticomyces</taxon>
    </lineage>
</organism>
<reference evidence="1" key="1">
    <citation type="submission" date="2023-08" db="EMBL/GenBank/DDBJ databases">
        <title>Black Yeasts Isolated from many extreme environments.</title>
        <authorList>
            <person name="Coleine C."/>
            <person name="Stajich J.E."/>
            <person name="Selbmann L."/>
        </authorList>
    </citation>
    <scope>NUCLEOTIDE SEQUENCE</scope>
    <source>
        <strain evidence="1">CCFEE 5810</strain>
    </source>
</reference>